<accession>A0A444JF00</accession>
<gene>
    <name evidence="1" type="ORF">VU01_10999</name>
</gene>
<dbReference type="AlphaFoldDB" id="A0A444JF00"/>
<dbReference type="Proteomes" id="UP000288892">
    <property type="component" value="Unassembled WGS sequence"/>
</dbReference>
<protein>
    <submittedName>
        <fullName evidence="1">Uncharacterized protein</fullName>
    </submittedName>
</protein>
<keyword evidence="2" id="KW-1185">Reference proteome</keyword>
<comment type="caution">
    <text evidence="1">The sequence shown here is derived from an EMBL/GenBank/DDBJ whole genome shotgun (WGS) entry which is preliminary data.</text>
</comment>
<sequence>MTTTDQEILHTLATADPDFAAFQAEFPAAPTPADLDPEILQDTLAVLNEDPQQAETVQALRNQSETCKSFFPGTEVATLVAVAFLLRTHIKLERTSTGKWRFLIEHKPADSKLLTSLLHKLEQLFGGEGA</sequence>
<evidence type="ECO:0000313" key="2">
    <source>
        <dbReference type="Proteomes" id="UP000288892"/>
    </source>
</evidence>
<evidence type="ECO:0000313" key="1">
    <source>
        <dbReference type="EMBL" id="RWX51681.1"/>
    </source>
</evidence>
<organism evidence="1 2">
    <name type="scientific">Candidatus Electrothrix marina</name>
    <dbReference type="NCBI Taxonomy" id="1859130"/>
    <lineage>
        <taxon>Bacteria</taxon>
        <taxon>Pseudomonadati</taxon>
        <taxon>Thermodesulfobacteriota</taxon>
        <taxon>Desulfobulbia</taxon>
        <taxon>Desulfobulbales</taxon>
        <taxon>Desulfobulbaceae</taxon>
        <taxon>Candidatus Electrothrix</taxon>
    </lineage>
</organism>
<proteinExistence type="predicted"/>
<reference evidence="1 2" key="1">
    <citation type="submission" date="2017-01" db="EMBL/GenBank/DDBJ databases">
        <title>The cable genome- insights into the physiology and evolution of filamentous bacteria capable of sulfide oxidation via long distance electron transfer.</title>
        <authorList>
            <person name="Schreiber L."/>
            <person name="Bjerg J.T."/>
            <person name="Boggild A."/>
            <person name="Van De Vossenberg J."/>
            <person name="Meysman F."/>
            <person name="Nielsen L.P."/>
            <person name="Schramm A."/>
            <person name="Kjeldsen K.U."/>
        </authorList>
    </citation>
    <scope>NUCLEOTIDE SEQUENCE [LARGE SCALE GENOMIC DNA]</scope>
    <source>
        <strain evidence="1">A5</strain>
    </source>
</reference>
<dbReference type="EMBL" id="MTKS01000099">
    <property type="protein sequence ID" value="RWX51681.1"/>
    <property type="molecule type" value="Genomic_DNA"/>
</dbReference>
<name>A0A444JF00_9BACT</name>